<sequence length="568" mass="62473">MGSPNRTNAMRSMNSPRPASPIPSGASNPLTDGYTSVKVLILTFKYNDLDLAEETALVKAAFESLGYDARTYDIEMPQILARPGENGNYFTYLDMKHPWLELEKEIDRYLPPLRQAQADAQGPAVPQPVLRELRIIYYHGHGERASDCSLLLVSHDQPGNMGVIAEALDFKQRKGVLQPIAEVRWDYIVEKVGRMNCDVLAILDCCDAGIGATRKVDDGDEAVSNYRIELIGACGWDVSTKYHMSPALCSVLSRLSEHDGLSPTSLPRGGSMSTSTLVRRMNNRMVNIGKDAPQSVQFLLERNQIGRIILPRLNTCIPTGEQEIYRNLNASTNKLKGCNALIIGGDSGIGRSVAIAFSREGAEVTIVYSSRRNKKTLSINYLSSRNIHHYQLPGGIDTANIDTTRLRSLIRRYGQYNLLVNNLGYKIQESSQDHENDAAGSENGSSRGRVGFLEDGKFAKAALPFMGPNSIIINTISSEHSTGSALPNEEYNTSARIIEYLTRYQAAHGEFGNRIVTAILPGSDWPPLTNLNRAKSVLDSFVDTAEFMLSEEGIEHATGNVDGKTLSI</sequence>
<evidence type="ECO:0000256" key="3">
    <source>
        <dbReference type="SAM" id="MobiDB-lite"/>
    </source>
</evidence>
<dbReference type="Gene3D" id="3.40.50.720">
    <property type="entry name" value="NAD(P)-binding Rossmann-like Domain"/>
    <property type="match status" value="1"/>
</dbReference>
<comment type="caution">
    <text evidence="4">The sequence shown here is derived from an EMBL/GenBank/DDBJ whole genome shotgun (WGS) entry which is preliminary data.</text>
</comment>
<feature type="region of interest" description="Disordered" evidence="3">
    <location>
        <begin position="1"/>
        <end position="28"/>
    </location>
</feature>
<dbReference type="SUPFAM" id="SSF51735">
    <property type="entry name" value="NAD(P)-binding Rossmann-fold domains"/>
    <property type="match status" value="1"/>
</dbReference>
<dbReference type="GO" id="GO:0016614">
    <property type="term" value="F:oxidoreductase activity, acting on CH-OH group of donors"/>
    <property type="evidence" value="ECO:0007669"/>
    <property type="project" value="UniProtKB-ARBA"/>
</dbReference>
<dbReference type="Pfam" id="PF13561">
    <property type="entry name" value="adh_short_C2"/>
    <property type="match status" value="1"/>
</dbReference>
<feature type="compositionally biased region" description="Polar residues" evidence="3">
    <location>
        <begin position="1"/>
        <end position="17"/>
    </location>
</feature>
<evidence type="ECO:0000313" key="4">
    <source>
        <dbReference type="EMBL" id="KAK6513999.1"/>
    </source>
</evidence>
<dbReference type="PANTHER" id="PTHR48107">
    <property type="entry name" value="NADPH-DEPENDENT ALDEHYDE REDUCTASE-LIKE PROTEIN, CHLOROPLASTIC-RELATED"/>
    <property type="match status" value="1"/>
</dbReference>
<proteinExistence type="inferred from homology"/>
<dbReference type="Proteomes" id="UP001307849">
    <property type="component" value="Unassembled WGS sequence"/>
</dbReference>
<protein>
    <submittedName>
        <fullName evidence="4">Uncharacterized protein</fullName>
    </submittedName>
</protein>
<organism evidence="4 5">
    <name type="scientific">Arthrobotrys conoides</name>
    <dbReference type="NCBI Taxonomy" id="74498"/>
    <lineage>
        <taxon>Eukaryota</taxon>
        <taxon>Fungi</taxon>
        <taxon>Dikarya</taxon>
        <taxon>Ascomycota</taxon>
        <taxon>Pezizomycotina</taxon>
        <taxon>Orbiliomycetes</taxon>
        <taxon>Orbiliales</taxon>
        <taxon>Orbiliaceae</taxon>
        <taxon>Arthrobotrys</taxon>
    </lineage>
</organism>
<evidence type="ECO:0000256" key="1">
    <source>
        <dbReference type="ARBA" id="ARBA00006484"/>
    </source>
</evidence>
<keyword evidence="5" id="KW-1185">Reference proteome</keyword>
<dbReference type="PANTHER" id="PTHR48107:SF16">
    <property type="entry name" value="NADPH-DEPENDENT ALDEHYDE REDUCTASE 1, CHLOROPLASTIC"/>
    <property type="match status" value="1"/>
</dbReference>
<evidence type="ECO:0000313" key="5">
    <source>
        <dbReference type="Proteomes" id="UP001307849"/>
    </source>
</evidence>
<dbReference type="AlphaFoldDB" id="A0AAN8NVW5"/>
<dbReference type="EMBL" id="JAVHJM010000005">
    <property type="protein sequence ID" value="KAK6513999.1"/>
    <property type="molecule type" value="Genomic_DNA"/>
</dbReference>
<comment type="similarity">
    <text evidence="1">Belongs to the short-chain dehydrogenases/reductases (SDR) family.</text>
</comment>
<dbReference type="PRINTS" id="PR00081">
    <property type="entry name" value="GDHRDH"/>
</dbReference>
<evidence type="ECO:0000256" key="2">
    <source>
        <dbReference type="ARBA" id="ARBA00023002"/>
    </source>
</evidence>
<dbReference type="InterPro" id="IPR036291">
    <property type="entry name" value="NAD(P)-bd_dom_sf"/>
</dbReference>
<reference evidence="4 5" key="1">
    <citation type="submission" date="2019-10" db="EMBL/GenBank/DDBJ databases">
        <authorList>
            <person name="Palmer J.M."/>
        </authorList>
    </citation>
    <scope>NUCLEOTIDE SEQUENCE [LARGE SCALE GENOMIC DNA]</scope>
    <source>
        <strain evidence="4 5">TWF506</strain>
    </source>
</reference>
<keyword evidence="2" id="KW-0560">Oxidoreductase</keyword>
<name>A0AAN8NVW5_9PEZI</name>
<accession>A0AAN8NVW5</accession>
<dbReference type="InterPro" id="IPR002347">
    <property type="entry name" value="SDR_fam"/>
</dbReference>
<gene>
    <name evidence="4" type="ORF">TWF506_008429</name>
</gene>